<feature type="compositionally biased region" description="Low complexity" evidence="16">
    <location>
        <begin position="324"/>
        <end position="334"/>
    </location>
</feature>
<evidence type="ECO:0000256" key="4">
    <source>
        <dbReference type="ARBA" id="ARBA00022618"/>
    </source>
</evidence>
<feature type="compositionally biased region" description="Low complexity" evidence="16">
    <location>
        <begin position="174"/>
        <end position="248"/>
    </location>
</feature>
<comment type="similarity">
    <text evidence="2 15">Belongs to the ATP-dependent DNA ligase family.</text>
</comment>
<dbReference type="PROSITE" id="PS00333">
    <property type="entry name" value="DNA_LIGASE_A2"/>
    <property type="match status" value="1"/>
</dbReference>
<dbReference type="FunFam" id="2.40.50.140:FF:000062">
    <property type="entry name" value="DNA ligase"/>
    <property type="match status" value="1"/>
</dbReference>
<feature type="compositionally biased region" description="Basic and acidic residues" evidence="16">
    <location>
        <begin position="22"/>
        <end position="42"/>
    </location>
</feature>
<evidence type="ECO:0000256" key="5">
    <source>
        <dbReference type="ARBA" id="ARBA00022705"/>
    </source>
</evidence>
<dbReference type="PANTHER" id="PTHR45674:SF4">
    <property type="entry name" value="DNA LIGASE 1"/>
    <property type="match status" value="1"/>
</dbReference>
<dbReference type="Pfam" id="PF04675">
    <property type="entry name" value="DNA_ligase_A_N"/>
    <property type="match status" value="1"/>
</dbReference>
<evidence type="ECO:0000256" key="6">
    <source>
        <dbReference type="ARBA" id="ARBA00022741"/>
    </source>
</evidence>
<reference evidence="18" key="1">
    <citation type="journal article" date="2020" name="bioRxiv">
        <title>Comparative genomics of Chlamydomonas.</title>
        <authorList>
            <person name="Craig R.J."/>
            <person name="Hasan A.R."/>
            <person name="Ness R.W."/>
            <person name="Keightley P.D."/>
        </authorList>
    </citation>
    <scope>NUCLEOTIDE SEQUENCE</scope>
    <source>
        <strain evidence="18">CCAP 11/173</strain>
    </source>
</reference>
<feature type="compositionally biased region" description="Low complexity" evidence="16">
    <location>
        <begin position="109"/>
        <end position="141"/>
    </location>
</feature>
<dbReference type="InterPro" id="IPR012309">
    <property type="entry name" value="DNA_ligase_ATP-dep_C"/>
</dbReference>
<keyword evidence="6 14" id="KW-0547">Nucleotide-binding</keyword>
<dbReference type="AlphaFoldDB" id="A0A836B846"/>
<dbReference type="Pfam" id="PF04679">
    <property type="entry name" value="DNA_ligase_A_C"/>
    <property type="match status" value="1"/>
</dbReference>
<dbReference type="InterPro" id="IPR000977">
    <property type="entry name" value="DNA_ligase_ATP-dep"/>
</dbReference>
<proteinExistence type="inferred from homology"/>
<dbReference type="SUPFAM" id="SSF56091">
    <property type="entry name" value="DNA ligase/mRNA capping enzyme, catalytic domain"/>
    <property type="match status" value="1"/>
</dbReference>
<dbReference type="Gene3D" id="1.10.3260.10">
    <property type="entry name" value="DNA ligase, ATP-dependent, N-terminal domain"/>
    <property type="match status" value="1"/>
</dbReference>
<dbReference type="GO" id="GO:0071897">
    <property type="term" value="P:DNA biosynthetic process"/>
    <property type="evidence" value="ECO:0007669"/>
    <property type="project" value="InterPro"/>
</dbReference>
<dbReference type="Gene3D" id="3.30.470.30">
    <property type="entry name" value="DNA ligase/mRNA capping enzyme"/>
    <property type="match status" value="1"/>
</dbReference>
<dbReference type="CDD" id="cd07969">
    <property type="entry name" value="OBF_DNA_ligase_I"/>
    <property type="match status" value="1"/>
</dbReference>
<comment type="subcellular location">
    <subcellularLocation>
        <location evidence="1">Nucleus</location>
    </subcellularLocation>
</comment>
<dbReference type="InterPro" id="IPR012310">
    <property type="entry name" value="DNA_ligase_ATP-dep_cent"/>
</dbReference>
<keyword evidence="5" id="KW-0235">DNA replication</keyword>
<evidence type="ECO:0000256" key="11">
    <source>
        <dbReference type="ARBA" id="ARBA00023242"/>
    </source>
</evidence>
<keyword evidence="19" id="KW-1185">Reference proteome</keyword>
<dbReference type="OrthoDB" id="206088at2759"/>
<evidence type="ECO:0000256" key="16">
    <source>
        <dbReference type="SAM" id="MobiDB-lite"/>
    </source>
</evidence>
<evidence type="ECO:0000259" key="17">
    <source>
        <dbReference type="PROSITE" id="PS50160"/>
    </source>
</evidence>
<evidence type="ECO:0000256" key="9">
    <source>
        <dbReference type="ARBA" id="ARBA00023172"/>
    </source>
</evidence>
<name>A0A836B846_9CHLO</name>
<dbReference type="SUPFAM" id="SSF117018">
    <property type="entry name" value="ATP-dependent DNA ligase DNA-binding domain"/>
    <property type="match status" value="1"/>
</dbReference>
<keyword evidence="4" id="KW-0132">Cell division</keyword>
<sequence>MKQKSIGAFFGGAGAKAGAKQEAVKDAKPTKEDSKPETKPKPVDPASDQENDADAASRPARKRLRRAVIEDDDDAAPGAALKPAAATAPAAAKQPDAPESELEDKDTAMADAPGAAAQATAVPAAAPAAAASTPTKSAGAAEDAKADGAGPGTASKPAAPIASIFQRPAVRKAAAAAAAAAGGSPAPASAKKAGGASASPAKATASPAAKASKGAAAPAAAATSTKDVAAPASAAAAAEGKPAAGSLAGKKEKPKARAAKAAKADEDGEGGADEVMVEEEEGGSDEDPISDSDDDAGGEVNELLPEGAAGGGGGGGKKAKAKKAAGSSKSGKGAQMEGVGSGALAAAAKYKEQDIAPAITWKEGQPVPYSLLANTFEAIAGTTKRLEIVALLVSAFRAILATNPPDLLPAVYLCVNRVAPAHTGIELGIGEATLIKAMCEATGKSEANIKKSYEEHGDLGVVAVGARSTQRTMFAPPPLTIASVLKAFQNIAQVTGAKSGDQKRGMIVKLLVAAKGNEPGYVVRSLQAKLRIGLAEQSVLVALSHAVHLHRAGPAALKQPDVKLAEALEAGAQVVKQAYSECPSYDMLVPALVEHGSEDLLSRCHFMPGVPVKPMLAKATNGVGEVLEKFTDIEFTVEYKYDGERAQVHVLDGGKTVHIFSRNAENNTPKYPDIVSRIKGLLKPEVDSIVFDAEAVAYDPEKKTILPFQVLSTRARKDVSVGDIKVQVVLFAFDCLYLNGQSLLHKPLTERRAALFGSLVEKEGELLYASYKTSRDVEELESFLNESVEAGTEGLIVKTLNDTYEPSKRSSHWLKLKKDYMEGVGDTFDVVPVGAFFGKGKRTGVFGAYLLAVYDPDTETYQTISKLGTGFSEEQLSQLAEAMRPHTIPQPRHYYTWDESLVPDVWFDAAVVWEVKAADLSISPRHKAALGLVETNKGISIRFPRLIRVRDDKSPEDATTAAQVADMFRSQAVIRQQKAQDNQGAEEGEDE</sequence>
<comment type="caution">
    <text evidence="18">The sequence shown here is derived from an EMBL/GenBank/DDBJ whole genome shotgun (WGS) entry which is preliminary data.</text>
</comment>
<dbReference type="PROSITE" id="PS50160">
    <property type="entry name" value="DNA_LIGASE_A3"/>
    <property type="match status" value="1"/>
</dbReference>
<evidence type="ECO:0000256" key="13">
    <source>
        <dbReference type="ARBA" id="ARBA00034003"/>
    </source>
</evidence>
<evidence type="ECO:0000256" key="7">
    <source>
        <dbReference type="ARBA" id="ARBA00022763"/>
    </source>
</evidence>
<dbReference type="PANTHER" id="PTHR45674">
    <property type="entry name" value="DNA LIGASE 1/3 FAMILY MEMBER"/>
    <property type="match status" value="1"/>
</dbReference>
<dbReference type="GO" id="GO:0006310">
    <property type="term" value="P:DNA recombination"/>
    <property type="evidence" value="ECO:0007669"/>
    <property type="project" value="UniProtKB-KW"/>
</dbReference>
<dbReference type="FunFam" id="3.30.470.30:FF:000002">
    <property type="entry name" value="DNA ligase"/>
    <property type="match status" value="1"/>
</dbReference>
<evidence type="ECO:0000256" key="12">
    <source>
        <dbReference type="ARBA" id="ARBA00023306"/>
    </source>
</evidence>
<evidence type="ECO:0000256" key="8">
    <source>
        <dbReference type="ARBA" id="ARBA00022840"/>
    </source>
</evidence>
<keyword evidence="11" id="KW-0539">Nucleus</keyword>
<dbReference type="GO" id="GO:0005524">
    <property type="term" value="F:ATP binding"/>
    <property type="evidence" value="ECO:0007669"/>
    <property type="project" value="UniProtKB-KW"/>
</dbReference>
<evidence type="ECO:0000256" key="1">
    <source>
        <dbReference type="ARBA" id="ARBA00004123"/>
    </source>
</evidence>
<dbReference type="EC" id="6.5.1.1" evidence="14"/>
<evidence type="ECO:0000256" key="3">
    <source>
        <dbReference type="ARBA" id="ARBA00022598"/>
    </source>
</evidence>
<dbReference type="InterPro" id="IPR016059">
    <property type="entry name" value="DNA_ligase_ATP-dep_CS"/>
</dbReference>
<feature type="domain" description="ATP-dependent DNA ligase family profile" evidence="17">
    <location>
        <begin position="721"/>
        <end position="855"/>
    </location>
</feature>
<dbReference type="InterPro" id="IPR012340">
    <property type="entry name" value="NA-bd_OB-fold"/>
</dbReference>
<keyword evidence="10 14" id="KW-0234">DNA repair</keyword>
<dbReference type="GO" id="GO:0005739">
    <property type="term" value="C:mitochondrion"/>
    <property type="evidence" value="ECO:0007669"/>
    <property type="project" value="TreeGrafter"/>
</dbReference>
<evidence type="ECO:0000313" key="19">
    <source>
        <dbReference type="Proteomes" id="UP000613740"/>
    </source>
</evidence>
<dbReference type="PROSITE" id="PS00697">
    <property type="entry name" value="DNA_LIGASE_A1"/>
    <property type="match status" value="1"/>
</dbReference>
<dbReference type="Gene3D" id="2.40.50.140">
    <property type="entry name" value="Nucleic acid-binding proteins"/>
    <property type="match status" value="1"/>
</dbReference>
<dbReference type="SUPFAM" id="SSF50249">
    <property type="entry name" value="Nucleic acid-binding proteins"/>
    <property type="match status" value="1"/>
</dbReference>
<keyword evidence="9 14" id="KW-0233">DNA recombination</keyword>
<dbReference type="NCBIfam" id="TIGR00574">
    <property type="entry name" value="dnl1"/>
    <property type="match status" value="1"/>
</dbReference>
<dbReference type="InterPro" id="IPR050191">
    <property type="entry name" value="ATP-dep_DNA_ligase"/>
</dbReference>
<keyword evidence="12" id="KW-0131">Cell cycle</keyword>
<dbReference type="Pfam" id="PF01068">
    <property type="entry name" value="DNA_ligase_A_M"/>
    <property type="match status" value="1"/>
</dbReference>
<dbReference type="CDD" id="cd07900">
    <property type="entry name" value="Adenylation_DNA_ligase_I_Euk"/>
    <property type="match status" value="1"/>
</dbReference>
<dbReference type="InterPro" id="IPR036599">
    <property type="entry name" value="DNA_ligase_N_sf"/>
</dbReference>
<dbReference type="GO" id="GO:0003677">
    <property type="term" value="F:DNA binding"/>
    <property type="evidence" value="ECO:0007669"/>
    <property type="project" value="InterPro"/>
</dbReference>
<accession>A0A836B846</accession>
<evidence type="ECO:0000256" key="14">
    <source>
        <dbReference type="RuleBase" id="RU000617"/>
    </source>
</evidence>
<feature type="region of interest" description="Disordered" evidence="16">
    <location>
        <begin position="1"/>
        <end position="160"/>
    </location>
</feature>
<keyword evidence="3 14" id="KW-0436">Ligase</keyword>
<dbReference type="GO" id="GO:0051301">
    <property type="term" value="P:cell division"/>
    <property type="evidence" value="ECO:0007669"/>
    <property type="project" value="UniProtKB-KW"/>
</dbReference>
<evidence type="ECO:0000313" key="18">
    <source>
        <dbReference type="EMBL" id="KAG2450546.1"/>
    </source>
</evidence>
<feature type="compositionally biased region" description="Low complexity" evidence="16">
    <location>
        <begin position="76"/>
        <end position="97"/>
    </location>
</feature>
<organism evidence="18 19">
    <name type="scientific">Chlamydomonas schloesseri</name>
    <dbReference type="NCBI Taxonomy" id="2026947"/>
    <lineage>
        <taxon>Eukaryota</taxon>
        <taxon>Viridiplantae</taxon>
        <taxon>Chlorophyta</taxon>
        <taxon>core chlorophytes</taxon>
        <taxon>Chlorophyceae</taxon>
        <taxon>CS clade</taxon>
        <taxon>Chlamydomonadales</taxon>
        <taxon>Chlamydomonadaceae</taxon>
        <taxon>Chlamydomonas</taxon>
    </lineage>
</organism>
<evidence type="ECO:0000256" key="15">
    <source>
        <dbReference type="RuleBase" id="RU004196"/>
    </source>
</evidence>
<keyword evidence="8 14" id="KW-0067">ATP-binding</keyword>
<feature type="region of interest" description="Disordered" evidence="16">
    <location>
        <begin position="174"/>
        <end position="337"/>
    </location>
</feature>
<comment type="catalytic activity">
    <reaction evidence="13 14">
        <text>ATP + (deoxyribonucleotide)n-3'-hydroxyl + 5'-phospho-(deoxyribonucleotide)m = (deoxyribonucleotide)n+m + AMP + diphosphate.</text>
        <dbReference type="EC" id="6.5.1.1"/>
    </reaction>
</comment>
<dbReference type="EMBL" id="JAEHOD010000011">
    <property type="protein sequence ID" value="KAG2450546.1"/>
    <property type="molecule type" value="Genomic_DNA"/>
</dbReference>
<keyword evidence="7 14" id="KW-0227">DNA damage</keyword>
<evidence type="ECO:0000256" key="10">
    <source>
        <dbReference type="ARBA" id="ARBA00023204"/>
    </source>
</evidence>
<protein>
    <recommendedName>
        <fullName evidence="14">DNA ligase</fullName>
        <ecNumber evidence="14">6.5.1.1</ecNumber>
    </recommendedName>
</protein>
<feature type="compositionally biased region" description="Acidic residues" evidence="16">
    <location>
        <begin position="266"/>
        <end position="297"/>
    </location>
</feature>
<dbReference type="InterPro" id="IPR012308">
    <property type="entry name" value="DNA_ligase_ATP-dep_N"/>
</dbReference>
<evidence type="ECO:0000256" key="2">
    <source>
        <dbReference type="ARBA" id="ARBA00007572"/>
    </source>
</evidence>
<dbReference type="GO" id="GO:0003910">
    <property type="term" value="F:DNA ligase (ATP) activity"/>
    <property type="evidence" value="ECO:0007669"/>
    <property type="project" value="UniProtKB-EC"/>
</dbReference>
<dbReference type="Proteomes" id="UP000613740">
    <property type="component" value="Unassembled WGS sequence"/>
</dbReference>
<dbReference type="GO" id="GO:0006281">
    <property type="term" value="P:DNA repair"/>
    <property type="evidence" value="ECO:0007669"/>
    <property type="project" value="UniProtKB-KW"/>
</dbReference>
<dbReference type="Gene3D" id="3.30.1490.70">
    <property type="match status" value="1"/>
</dbReference>
<dbReference type="GO" id="GO:0006273">
    <property type="term" value="P:lagging strand elongation"/>
    <property type="evidence" value="ECO:0007669"/>
    <property type="project" value="TreeGrafter"/>
</dbReference>
<gene>
    <name evidence="18" type="ORF">HYH02_005047</name>
</gene>
<dbReference type="FunFam" id="1.10.3260.10:FF:000001">
    <property type="entry name" value="DNA ligase"/>
    <property type="match status" value="1"/>
</dbReference>
<dbReference type="GO" id="GO:0005634">
    <property type="term" value="C:nucleus"/>
    <property type="evidence" value="ECO:0007669"/>
    <property type="project" value="UniProtKB-SubCell"/>
</dbReference>